<dbReference type="EMBL" id="BQNB010019151">
    <property type="protein sequence ID" value="GJT82256.1"/>
    <property type="molecule type" value="Genomic_DNA"/>
</dbReference>
<evidence type="ECO:0000313" key="1">
    <source>
        <dbReference type="EMBL" id="GJT82256.1"/>
    </source>
</evidence>
<accession>A0ABQ5H422</accession>
<gene>
    <name evidence="1" type="ORF">Tco_1056598</name>
</gene>
<comment type="caution">
    <text evidence="1">The sequence shown here is derived from an EMBL/GenBank/DDBJ whole genome shotgun (WGS) entry which is preliminary data.</text>
</comment>
<name>A0ABQ5H422_9ASTR</name>
<evidence type="ECO:0000313" key="2">
    <source>
        <dbReference type="Proteomes" id="UP001151760"/>
    </source>
</evidence>
<reference evidence="1" key="1">
    <citation type="journal article" date="2022" name="Int. J. Mol. Sci.">
        <title>Draft Genome of Tanacetum Coccineum: Genomic Comparison of Closely Related Tanacetum-Family Plants.</title>
        <authorList>
            <person name="Yamashiro T."/>
            <person name="Shiraishi A."/>
            <person name="Nakayama K."/>
            <person name="Satake H."/>
        </authorList>
    </citation>
    <scope>NUCLEOTIDE SEQUENCE</scope>
</reference>
<proteinExistence type="predicted"/>
<protein>
    <submittedName>
        <fullName evidence="1">Uncharacterized protein</fullName>
    </submittedName>
</protein>
<dbReference type="Proteomes" id="UP001151760">
    <property type="component" value="Unassembled WGS sequence"/>
</dbReference>
<organism evidence="1 2">
    <name type="scientific">Tanacetum coccineum</name>
    <dbReference type="NCBI Taxonomy" id="301880"/>
    <lineage>
        <taxon>Eukaryota</taxon>
        <taxon>Viridiplantae</taxon>
        <taxon>Streptophyta</taxon>
        <taxon>Embryophyta</taxon>
        <taxon>Tracheophyta</taxon>
        <taxon>Spermatophyta</taxon>
        <taxon>Magnoliopsida</taxon>
        <taxon>eudicotyledons</taxon>
        <taxon>Gunneridae</taxon>
        <taxon>Pentapetalae</taxon>
        <taxon>asterids</taxon>
        <taxon>campanulids</taxon>
        <taxon>Asterales</taxon>
        <taxon>Asteraceae</taxon>
        <taxon>Asteroideae</taxon>
        <taxon>Anthemideae</taxon>
        <taxon>Anthemidinae</taxon>
        <taxon>Tanacetum</taxon>
    </lineage>
</organism>
<keyword evidence="2" id="KW-1185">Reference proteome</keyword>
<sequence length="259" mass="30052">MAGVPSDWLNFSTRTFTKDSRNEFRKRYCELLRKEIEGPEVLDYAEFSTLHDGLALQNFDQFCHVSYRHENRIFTSQAWNRLFRIQEQVVMEYVMEFLFSFTFRDHVVELDIANTMETLLLNVANEDEAAAVEARGAQSEEGGVRRHPNMTFTNKLRAMDDRLEFGQMRMEQERFHNWNTDHLSQLLAHHHIDHTRYDGTRYSYVLNVPDLGVHQGVNYMSSPQIFSNAPTASPNLFGLFDVGAGPSTTPNQGNDMDEE</sequence>
<reference evidence="1" key="2">
    <citation type="submission" date="2022-01" db="EMBL/GenBank/DDBJ databases">
        <authorList>
            <person name="Yamashiro T."/>
            <person name="Shiraishi A."/>
            <person name="Satake H."/>
            <person name="Nakayama K."/>
        </authorList>
    </citation>
    <scope>NUCLEOTIDE SEQUENCE</scope>
</reference>